<feature type="domain" description="HTH marR-type" evidence="1">
    <location>
        <begin position="14"/>
        <end position="150"/>
    </location>
</feature>
<dbReference type="Gene3D" id="1.10.10.10">
    <property type="entry name" value="Winged helix-like DNA-binding domain superfamily/Winged helix DNA-binding domain"/>
    <property type="match status" value="1"/>
</dbReference>
<dbReference type="RefSeq" id="WP_067791467.1">
    <property type="nucleotide sequence ID" value="NZ_JAMTCW010000016.1"/>
</dbReference>
<evidence type="ECO:0000313" key="2">
    <source>
        <dbReference type="EMBL" id="SNY81188.1"/>
    </source>
</evidence>
<dbReference type="PROSITE" id="PS50995">
    <property type="entry name" value="HTH_MARR_2"/>
    <property type="match status" value="1"/>
</dbReference>
<evidence type="ECO:0000259" key="1">
    <source>
        <dbReference type="PROSITE" id="PS50995"/>
    </source>
</evidence>
<protein>
    <submittedName>
        <fullName evidence="2">Winged helix DNA-binding domain-containing protein</fullName>
    </submittedName>
</protein>
<dbReference type="EMBL" id="OBEG01000002">
    <property type="protein sequence ID" value="SNY81188.1"/>
    <property type="molecule type" value="Genomic_DNA"/>
</dbReference>
<dbReference type="PANTHER" id="PTHR33164">
    <property type="entry name" value="TRANSCRIPTIONAL REGULATOR, MARR FAMILY"/>
    <property type="match status" value="1"/>
</dbReference>
<accession>A0A285L8A7</accession>
<dbReference type="Proteomes" id="UP000219565">
    <property type="component" value="Unassembled WGS sequence"/>
</dbReference>
<dbReference type="STRING" id="1379680.GCA_001612615_06036"/>
<evidence type="ECO:0000313" key="3">
    <source>
        <dbReference type="Proteomes" id="UP000219565"/>
    </source>
</evidence>
<organism evidence="2 3">
    <name type="scientific">Nocardia amikacinitolerans</name>
    <dbReference type="NCBI Taxonomy" id="756689"/>
    <lineage>
        <taxon>Bacteria</taxon>
        <taxon>Bacillati</taxon>
        <taxon>Actinomycetota</taxon>
        <taxon>Actinomycetes</taxon>
        <taxon>Mycobacteriales</taxon>
        <taxon>Nocardiaceae</taxon>
        <taxon>Nocardia</taxon>
    </lineage>
</organism>
<dbReference type="SUPFAM" id="SSF46785">
    <property type="entry name" value="Winged helix' DNA-binding domain"/>
    <property type="match status" value="1"/>
</dbReference>
<dbReference type="PANTHER" id="PTHR33164:SF57">
    <property type="entry name" value="MARR-FAMILY TRANSCRIPTIONAL REGULATOR"/>
    <property type="match status" value="1"/>
</dbReference>
<dbReference type="GO" id="GO:0006950">
    <property type="term" value="P:response to stress"/>
    <property type="evidence" value="ECO:0007669"/>
    <property type="project" value="TreeGrafter"/>
</dbReference>
<dbReference type="InterPro" id="IPR039422">
    <property type="entry name" value="MarR/SlyA-like"/>
</dbReference>
<keyword evidence="2" id="KW-0238">DNA-binding</keyword>
<dbReference type="InterPro" id="IPR036390">
    <property type="entry name" value="WH_DNA-bd_sf"/>
</dbReference>
<sequence>MNRTTTPDTAIDGGPALFQVVRFWSRRWINRSSARLPEELRNVQHIQVVEAVATATERDGEPTVTAVAHQLGLDQSGASRMVRDATAAGFLARSESEVDRRRTALRLTARGERLLADARDWQRNVFAELTADWSADDRRRFAGYLQRLSAELRD</sequence>
<dbReference type="Pfam" id="PF12802">
    <property type="entry name" value="MarR_2"/>
    <property type="match status" value="1"/>
</dbReference>
<dbReference type="SMART" id="SM00347">
    <property type="entry name" value="HTH_MARR"/>
    <property type="match status" value="1"/>
</dbReference>
<dbReference type="AlphaFoldDB" id="A0A285L8A7"/>
<dbReference type="GO" id="GO:0003700">
    <property type="term" value="F:DNA-binding transcription factor activity"/>
    <property type="evidence" value="ECO:0007669"/>
    <property type="project" value="InterPro"/>
</dbReference>
<dbReference type="InterPro" id="IPR036388">
    <property type="entry name" value="WH-like_DNA-bd_sf"/>
</dbReference>
<dbReference type="GO" id="GO:0003677">
    <property type="term" value="F:DNA binding"/>
    <property type="evidence" value="ECO:0007669"/>
    <property type="project" value="UniProtKB-KW"/>
</dbReference>
<reference evidence="3" key="1">
    <citation type="submission" date="2017-09" db="EMBL/GenBank/DDBJ databases">
        <authorList>
            <person name="Varghese N."/>
            <person name="Submissions S."/>
        </authorList>
    </citation>
    <scope>NUCLEOTIDE SEQUENCE [LARGE SCALE GENOMIC DNA]</scope>
    <source>
        <strain evidence="3">DSM 45537</strain>
    </source>
</reference>
<name>A0A285L8A7_9NOCA</name>
<gene>
    <name evidence="2" type="ORF">SAMN04244553_2771</name>
</gene>
<keyword evidence="3" id="KW-1185">Reference proteome</keyword>
<dbReference type="InterPro" id="IPR000835">
    <property type="entry name" value="HTH_MarR-typ"/>
</dbReference>
<proteinExistence type="predicted"/>